<dbReference type="InterPro" id="IPR003593">
    <property type="entry name" value="AAA+_ATPase"/>
</dbReference>
<accession>A0A0B4XSN6</accession>
<proteinExistence type="predicted"/>
<feature type="domain" description="ABC transporter" evidence="4">
    <location>
        <begin position="5"/>
        <end position="231"/>
    </location>
</feature>
<keyword evidence="3" id="KW-0067">ATP-binding</keyword>
<dbReference type="PANTHER" id="PTHR24220">
    <property type="entry name" value="IMPORT ATP-BINDING PROTEIN"/>
    <property type="match status" value="1"/>
</dbReference>
<dbReference type="STRING" id="391936.S7S_16715"/>
<dbReference type="Pfam" id="PF00005">
    <property type="entry name" value="ABC_tran"/>
    <property type="match status" value="1"/>
</dbReference>
<dbReference type="EMBL" id="CP004387">
    <property type="protein sequence ID" value="AJD49755.1"/>
    <property type="molecule type" value="Genomic_DNA"/>
</dbReference>
<dbReference type="InterPro" id="IPR027417">
    <property type="entry name" value="P-loop_NTPase"/>
</dbReference>
<keyword evidence="1" id="KW-0813">Transport</keyword>
<keyword evidence="2" id="KW-0547">Nucleotide-binding</keyword>
<dbReference type="AlphaFoldDB" id="A0A0B4XSN6"/>
<keyword evidence="6" id="KW-1185">Reference proteome</keyword>
<dbReference type="PANTHER" id="PTHR24220:SF611">
    <property type="entry name" value="ATP-BINDING COMPONENT OF ABC TRANSPORTER-RELATED"/>
    <property type="match status" value="1"/>
</dbReference>
<dbReference type="SUPFAM" id="SSF52540">
    <property type="entry name" value="P-loop containing nucleoside triphosphate hydrolases"/>
    <property type="match status" value="1"/>
</dbReference>
<dbReference type="KEGG" id="apac:S7S_16715"/>
<evidence type="ECO:0000256" key="3">
    <source>
        <dbReference type="ARBA" id="ARBA00022840"/>
    </source>
</evidence>
<evidence type="ECO:0000256" key="2">
    <source>
        <dbReference type="ARBA" id="ARBA00022741"/>
    </source>
</evidence>
<dbReference type="InterPro" id="IPR003439">
    <property type="entry name" value="ABC_transporter-like_ATP-bd"/>
</dbReference>
<reference evidence="5 6" key="1">
    <citation type="journal article" date="2012" name="J. Bacteriol.">
        <title>Genome sequence of an alkane-degrading bacterium, Alcanivorax pacificus type strain W11-5, isolated from deep sea sediment.</title>
        <authorList>
            <person name="Lai Q."/>
            <person name="Shao Z."/>
        </authorList>
    </citation>
    <scope>NUCLEOTIDE SEQUENCE [LARGE SCALE GENOMIC DNA]</scope>
    <source>
        <strain evidence="5 6">W11-5</strain>
    </source>
</reference>
<evidence type="ECO:0000313" key="6">
    <source>
        <dbReference type="Proteomes" id="UP000006764"/>
    </source>
</evidence>
<evidence type="ECO:0000256" key="1">
    <source>
        <dbReference type="ARBA" id="ARBA00022448"/>
    </source>
</evidence>
<dbReference type="Proteomes" id="UP000006764">
    <property type="component" value="Chromosome"/>
</dbReference>
<dbReference type="GO" id="GO:0005886">
    <property type="term" value="C:plasma membrane"/>
    <property type="evidence" value="ECO:0007669"/>
    <property type="project" value="TreeGrafter"/>
</dbReference>
<evidence type="ECO:0000259" key="4">
    <source>
        <dbReference type="PROSITE" id="PS50893"/>
    </source>
</evidence>
<protein>
    <submittedName>
        <fullName evidence="5">ABC transporter</fullName>
    </submittedName>
</protein>
<sequence length="232" mass="25290">MSMALQLDDVRFRWHRRAPCVIDVQHFAVAEGEQLFLAGPSGSGKSTLLALIAGIATPEQGQVRVLGESFAQLRGARRDRFRAEHLGIIFQQFNLLPYLSVLDNVLLPCRFSERRRAEACARDGSPEAQARRLLERLGLAADDVLRRPVTALSVGQQQRVAAARALMGAPGLVIADEPTSALDTDRRSEFVALLIQECTAAGAALLFVSHDLSLAPRFHRSLSLRDINGGAS</sequence>
<dbReference type="CDD" id="cd03255">
    <property type="entry name" value="ABC_MJ0796_LolCDE_FtsE"/>
    <property type="match status" value="1"/>
</dbReference>
<dbReference type="OrthoDB" id="9802264at2"/>
<gene>
    <name evidence="5" type="ORF">S7S_16715</name>
</gene>
<dbReference type="PROSITE" id="PS50893">
    <property type="entry name" value="ABC_TRANSPORTER_2"/>
    <property type="match status" value="1"/>
</dbReference>
<dbReference type="HOGENOM" id="CLU_000604_1_22_6"/>
<dbReference type="SMART" id="SM00382">
    <property type="entry name" value="AAA"/>
    <property type="match status" value="1"/>
</dbReference>
<evidence type="ECO:0000313" key="5">
    <source>
        <dbReference type="EMBL" id="AJD49755.1"/>
    </source>
</evidence>
<dbReference type="InterPro" id="IPR015854">
    <property type="entry name" value="ABC_transpr_LolD-like"/>
</dbReference>
<name>A0A0B4XSN6_9GAMM</name>
<dbReference type="GO" id="GO:0016887">
    <property type="term" value="F:ATP hydrolysis activity"/>
    <property type="evidence" value="ECO:0007669"/>
    <property type="project" value="InterPro"/>
</dbReference>
<dbReference type="RefSeq" id="WP_008733068.1">
    <property type="nucleotide sequence ID" value="NZ_CP004387.1"/>
</dbReference>
<organism evidence="5 6">
    <name type="scientific">Isoalcanivorax pacificus W11-5</name>
    <dbReference type="NCBI Taxonomy" id="391936"/>
    <lineage>
        <taxon>Bacteria</taxon>
        <taxon>Pseudomonadati</taxon>
        <taxon>Pseudomonadota</taxon>
        <taxon>Gammaproteobacteria</taxon>
        <taxon>Oceanospirillales</taxon>
        <taxon>Alcanivoracaceae</taxon>
        <taxon>Isoalcanivorax</taxon>
    </lineage>
</organism>
<dbReference type="InterPro" id="IPR017911">
    <property type="entry name" value="MacB-like_ATP-bd"/>
</dbReference>
<dbReference type="GO" id="GO:0005524">
    <property type="term" value="F:ATP binding"/>
    <property type="evidence" value="ECO:0007669"/>
    <property type="project" value="UniProtKB-KW"/>
</dbReference>
<dbReference type="GO" id="GO:0022857">
    <property type="term" value="F:transmembrane transporter activity"/>
    <property type="evidence" value="ECO:0007669"/>
    <property type="project" value="TreeGrafter"/>
</dbReference>
<dbReference type="Gene3D" id="3.40.50.300">
    <property type="entry name" value="P-loop containing nucleotide triphosphate hydrolases"/>
    <property type="match status" value="1"/>
</dbReference>